<keyword evidence="1" id="KW-0812">Transmembrane</keyword>
<dbReference type="Proteomes" id="UP001327459">
    <property type="component" value="Chromosome"/>
</dbReference>
<evidence type="ECO:0000313" key="2">
    <source>
        <dbReference type="EMBL" id="WQH15908.1"/>
    </source>
</evidence>
<organism evidence="2 3">
    <name type="scientific">Guyparkeria halophila</name>
    <dbReference type="NCBI Taxonomy" id="47960"/>
    <lineage>
        <taxon>Bacteria</taxon>
        <taxon>Pseudomonadati</taxon>
        <taxon>Pseudomonadota</taxon>
        <taxon>Gammaproteobacteria</taxon>
        <taxon>Chromatiales</taxon>
        <taxon>Thioalkalibacteraceae</taxon>
        <taxon>Guyparkeria</taxon>
    </lineage>
</organism>
<proteinExistence type="predicted"/>
<dbReference type="EMBL" id="CP140153">
    <property type="protein sequence ID" value="WQH15908.1"/>
    <property type="molecule type" value="Genomic_DNA"/>
</dbReference>
<sequence length="329" mass="37043">MHSANYISTIDRYHEQSRSIRELIESIITGIGEPRLLTDQAALHSVTEKLIDLYPFVDLVYLLDEEGVQVAEYGADETGYVNRAMGRGKGTDRSQRPYFKFFQEGEYVHLTEPYLSSASRDLCISATLQIEHQGRVGYLVIDVDLEAMISFLLGDTLRRRIEPFFRALYGLFAAAMLMVAGVLFYSSMSELVHALMEPGWAAELRLKPFEVIVVLTLAMAIFDLAKTVFEEEVLMEKDVHRHSTVRRTMTRFVAAILVAILIEGLLTMFKVSMGYSDQGTVATLMVFAAAALLVALGLYVYLGALAEAALLGNNGRSRRWRNVRNRRDH</sequence>
<keyword evidence="1" id="KW-1133">Transmembrane helix</keyword>
<feature type="transmembrane region" description="Helical" evidence="1">
    <location>
        <begin position="167"/>
        <end position="188"/>
    </location>
</feature>
<evidence type="ECO:0000313" key="3">
    <source>
        <dbReference type="Proteomes" id="UP001327459"/>
    </source>
</evidence>
<feature type="transmembrane region" description="Helical" evidence="1">
    <location>
        <begin position="250"/>
        <end position="269"/>
    </location>
</feature>
<keyword evidence="1" id="KW-0472">Membrane</keyword>
<feature type="transmembrane region" description="Helical" evidence="1">
    <location>
        <begin position="281"/>
        <end position="311"/>
    </location>
</feature>
<dbReference type="RefSeq" id="WP_322520931.1">
    <property type="nucleotide sequence ID" value="NZ_CP140153.1"/>
</dbReference>
<protein>
    <submittedName>
        <fullName evidence="2">PDC sensor domain-containing protein</fullName>
    </submittedName>
</protein>
<dbReference type="SUPFAM" id="SSF103190">
    <property type="entry name" value="Sensory domain-like"/>
    <property type="match status" value="1"/>
</dbReference>
<reference evidence="2 3" key="1">
    <citation type="submission" date="2023-11" db="EMBL/GenBank/DDBJ databases">
        <title>MicrobeMod: A computational toolkit for identifying prokaryotic methylation and restriction-modification with nanopore sequencing.</title>
        <authorList>
            <person name="Crits-Christoph A."/>
            <person name="Kang S.C."/>
            <person name="Lee H."/>
            <person name="Ostrov N."/>
        </authorList>
    </citation>
    <scope>NUCLEOTIDE SEQUENCE [LARGE SCALE GENOMIC DNA]</scope>
    <source>
        <strain evidence="2 3">ATCC 49870</strain>
    </source>
</reference>
<keyword evidence="3" id="KW-1185">Reference proteome</keyword>
<dbReference type="InterPro" id="IPR029151">
    <property type="entry name" value="Sensor-like_sf"/>
</dbReference>
<feature type="transmembrane region" description="Helical" evidence="1">
    <location>
        <begin position="208"/>
        <end position="229"/>
    </location>
</feature>
<evidence type="ECO:0000256" key="1">
    <source>
        <dbReference type="SAM" id="Phobius"/>
    </source>
</evidence>
<accession>A0ABZ0YV74</accession>
<dbReference type="CDD" id="cd18773">
    <property type="entry name" value="PDC1_HK_sensor"/>
    <property type="match status" value="1"/>
</dbReference>
<gene>
    <name evidence="2" type="ORF">SR882_09090</name>
</gene>
<dbReference type="Gene3D" id="3.30.450.20">
    <property type="entry name" value="PAS domain"/>
    <property type="match status" value="1"/>
</dbReference>
<name>A0ABZ0YV74_9GAMM</name>